<name>U5BUS7_9BACT</name>
<accession>U5BUS7</accession>
<proteinExistence type="predicted"/>
<comment type="caution">
    <text evidence="1">The sequence shown here is derived from an EMBL/GenBank/DDBJ whole genome shotgun (WGS) entry which is preliminary data.</text>
</comment>
<protein>
    <submittedName>
        <fullName evidence="1">Uncharacterized protein</fullName>
    </submittedName>
</protein>
<evidence type="ECO:0000313" key="1">
    <source>
        <dbReference type="EMBL" id="ERM81643.1"/>
    </source>
</evidence>
<dbReference type="AlphaFoldDB" id="U5BUS7"/>
<gene>
    <name evidence="1" type="ORF">P872_20015</name>
</gene>
<keyword evidence="2" id="KW-1185">Reference proteome</keyword>
<reference evidence="1 2" key="1">
    <citation type="journal article" date="2013" name="Genome Announc.">
        <title>Draft Genome Sequence of the Psychrophilic and Alkaliphilic Rhodonellum psychrophilum Strain GCM71T.</title>
        <authorList>
            <person name="Hauptmann A.L."/>
            <person name="Glaring M.A."/>
            <person name="Hallin P.F."/>
            <person name="Prieme A."/>
            <person name="Stougaard P."/>
        </authorList>
    </citation>
    <scope>NUCLEOTIDE SEQUENCE [LARGE SCALE GENOMIC DNA]</scope>
    <source>
        <strain evidence="1 2">GCM71</strain>
    </source>
</reference>
<dbReference type="EMBL" id="AWXR01000045">
    <property type="protein sequence ID" value="ERM81643.1"/>
    <property type="molecule type" value="Genomic_DNA"/>
</dbReference>
<organism evidence="1 2">
    <name type="scientific">Rhodonellum psychrophilum GCM71 = DSM 17998</name>
    <dbReference type="NCBI Taxonomy" id="1123057"/>
    <lineage>
        <taxon>Bacteria</taxon>
        <taxon>Pseudomonadati</taxon>
        <taxon>Bacteroidota</taxon>
        <taxon>Cytophagia</taxon>
        <taxon>Cytophagales</taxon>
        <taxon>Cytophagaceae</taxon>
        <taxon>Rhodonellum</taxon>
    </lineage>
</organism>
<sequence length="41" mass="4958">MENERWLDANPGRIFINWAKYSLSDFQTKNRMKIFLDHVAT</sequence>
<evidence type="ECO:0000313" key="2">
    <source>
        <dbReference type="Proteomes" id="UP000016843"/>
    </source>
</evidence>
<dbReference type="Proteomes" id="UP000016843">
    <property type="component" value="Unassembled WGS sequence"/>
</dbReference>